<gene>
    <name evidence="3" type="ORF">SAMN05216193_104300</name>
</gene>
<organism evidence="3 4">
    <name type="scientific">Pseudomonas jinjuensis</name>
    <dbReference type="NCBI Taxonomy" id="198616"/>
    <lineage>
        <taxon>Bacteria</taxon>
        <taxon>Pseudomonadati</taxon>
        <taxon>Pseudomonadota</taxon>
        <taxon>Gammaproteobacteria</taxon>
        <taxon>Pseudomonadales</taxon>
        <taxon>Pseudomonadaceae</taxon>
        <taxon>Pseudomonas</taxon>
    </lineage>
</organism>
<comment type="similarity">
    <text evidence="1 2">Belongs to the short-chain dehydrogenases/reductases (SDR) family.</text>
</comment>
<evidence type="ECO:0000313" key="3">
    <source>
        <dbReference type="EMBL" id="SDN69675.1"/>
    </source>
</evidence>
<dbReference type="Gene3D" id="3.40.50.720">
    <property type="entry name" value="NAD(P)-binding Rossmann-like Domain"/>
    <property type="match status" value="1"/>
</dbReference>
<dbReference type="PANTHER" id="PTHR42879:SF2">
    <property type="entry name" value="3-OXOACYL-[ACYL-CARRIER-PROTEIN] REDUCTASE FABG"/>
    <property type="match status" value="1"/>
</dbReference>
<name>A0A1H0DHQ7_9PSED</name>
<dbReference type="PANTHER" id="PTHR42879">
    <property type="entry name" value="3-OXOACYL-(ACYL-CARRIER-PROTEIN) REDUCTASE"/>
    <property type="match status" value="1"/>
</dbReference>
<dbReference type="OrthoDB" id="9803333at2"/>
<dbReference type="InterPro" id="IPR036291">
    <property type="entry name" value="NAD(P)-bd_dom_sf"/>
</dbReference>
<dbReference type="Proteomes" id="UP000242957">
    <property type="component" value="Unassembled WGS sequence"/>
</dbReference>
<dbReference type="InterPro" id="IPR002347">
    <property type="entry name" value="SDR_fam"/>
</dbReference>
<accession>A0A1H0DHQ7</accession>
<dbReference type="PRINTS" id="PR00081">
    <property type="entry name" value="GDHRDH"/>
</dbReference>
<evidence type="ECO:0000256" key="1">
    <source>
        <dbReference type="ARBA" id="ARBA00006484"/>
    </source>
</evidence>
<evidence type="ECO:0000256" key="2">
    <source>
        <dbReference type="RuleBase" id="RU000363"/>
    </source>
</evidence>
<reference evidence="4" key="1">
    <citation type="submission" date="2016-10" db="EMBL/GenBank/DDBJ databases">
        <authorList>
            <person name="Varghese N."/>
            <person name="Submissions S."/>
        </authorList>
    </citation>
    <scope>NUCLEOTIDE SEQUENCE [LARGE SCALE GENOMIC DNA]</scope>
    <source>
        <strain evidence="4">JCM 21621</strain>
    </source>
</reference>
<dbReference type="STRING" id="198616.SAMN05216193_104300"/>
<sequence>MSKKLDGKVAIVTGSGRGIGRAIALKFASEGAKVVVNDLDQAPADEVVGEIRALGGEAVACAGNVVASDFGDRCVKTALDAFGRLDIIVNNAGYTWDNVIQKMSEEQWDAIVDCHLKAPFLLLKAAYPYIREATKAEAERGEVVYRKVVNISSVAGTGGAAGQVNYSAAKSGIMGLTKSMAKEWGRLNVNVNCVAFGAIETRLTQATTEEKTVSVEGREIKVGVHPDRIAAAHRDTPLGRFGTAEEAAGSVFMFCIPEANFVSGQTIICGGGRGGF</sequence>
<dbReference type="Pfam" id="PF00106">
    <property type="entry name" value="adh_short"/>
    <property type="match status" value="1"/>
</dbReference>
<dbReference type="InterPro" id="IPR020904">
    <property type="entry name" value="Sc_DH/Rdtase_CS"/>
</dbReference>
<evidence type="ECO:0000313" key="4">
    <source>
        <dbReference type="Proteomes" id="UP000242957"/>
    </source>
</evidence>
<dbReference type="RefSeq" id="WP_084314389.1">
    <property type="nucleotide sequence ID" value="NZ_FNIJ01000004.1"/>
</dbReference>
<dbReference type="SUPFAM" id="SSF51735">
    <property type="entry name" value="NAD(P)-binding Rossmann-fold domains"/>
    <property type="match status" value="1"/>
</dbReference>
<protein>
    <submittedName>
        <fullName evidence="3">3-oxoacyl-[acyl-carrier protein] reductase</fullName>
    </submittedName>
</protein>
<keyword evidence="4" id="KW-1185">Reference proteome</keyword>
<dbReference type="FunFam" id="3.40.50.720:FF:000084">
    <property type="entry name" value="Short-chain dehydrogenase reductase"/>
    <property type="match status" value="1"/>
</dbReference>
<dbReference type="AlphaFoldDB" id="A0A1H0DHQ7"/>
<dbReference type="EMBL" id="FNIJ01000004">
    <property type="protein sequence ID" value="SDN69675.1"/>
    <property type="molecule type" value="Genomic_DNA"/>
</dbReference>
<proteinExistence type="inferred from homology"/>
<dbReference type="GO" id="GO:0032787">
    <property type="term" value="P:monocarboxylic acid metabolic process"/>
    <property type="evidence" value="ECO:0007669"/>
    <property type="project" value="UniProtKB-ARBA"/>
</dbReference>
<dbReference type="PROSITE" id="PS00061">
    <property type="entry name" value="ADH_SHORT"/>
    <property type="match status" value="1"/>
</dbReference>
<dbReference type="InterPro" id="IPR050259">
    <property type="entry name" value="SDR"/>
</dbReference>
<dbReference type="PRINTS" id="PR00080">
    <property type="entry name" value="SDRFAMILY"/>
</dbReference>